<dbReference type="InterPro" id="IPR052893">
    <property type="entry name" value="TCS_response_regulator"/>
</dbReference>
<dbReference type="EMBL" id="JBHTLJ010000001">
    <property type="protein sequence ID" value="MFD1161031.1"/>
    <property type="molecule type" value="Genomic_DNA"/>
</dbReference>
<reference evidence="4" key="1">
    <citation type="journal article" date="2019" name="Int. J. Syst. Evol. Microbiol.">
        <title>The Global Catalogue of Microorganisms (GCM) 10K type strain sequencing project: providing services to taxonomists for standard genome sequencing and annotation.</title>
        <authorList>
            <consortium name="The Broad Institute Genomics Platform"/>
            <consortium name="The Broad Institute Genome Sequencing Center for Infectious Disease"/>
            <person name="Wu L."/>
            <person name="Ma J."/>
        </authorList>
    </citation>
    <scope>NUCLEOTIDE SEQUENCE [LARGE SCALE GENOMIC DNA]</scope>
    <source>
        <strain evidence="4">CCUG 63246</strain>
    </source>
</reference>
<organism evidence="3 4">
    <name type="scientific">Hwangdonia seohaensis</name>
    <dbReference type="NCBI Taxonomy" id="1240727"/>
    <lineage>
        <taxon>Bacteria</taxon>
        <taxon>Pseudomonadati</taxon>
        <taxon>Bacteroidota</taxon>
        <taxon>Flavobacteriia</taxon>
        <taxon>Flavobacteriales</taxon>
        <taxon>Flavobacteriaceae</taxon>
        <taxon>Hwangdonia</taxon>
    </lineage>
</organism>
<dbReference type="Gene3D" id="3.40.50.2300">
    <property type="match status" value="1"/>
</dbReference>
<sequence length="147" mass="16909">MIPIKNIMLVDDCRIDLFINQRIIERYNENIRVIYFKNPLSALKYLNVSLHPNNLNHLTRPNVLILDVNMPECNGFQFLDKLSKLDFLESQNLKIFMLSSSTSLIDINQAESHPLCSGYINKPLTVEKLHKAFGLHANSLNKKASIK</sequence>
<comment type="caution">
    <text evidence="3">The sequence shown here is derived from an EMBL/GenBank/DDBJ whole genome shotgun (WGS) entry which is preliminary data.</text>
</comment>
<accession>A0ABW3R7Q5</accession>
<dbReference type="PANTHER" id="PTHR44520:SF2">
    <property type="entry name" value="RESPONSE REGULATOR RCP1"/>
    <property type="match status" value="1"/>
</dbReference>
<keyword evidence="1" id="KW-0597">Phosphoprotein</keyword>
<dbReference type="Proteomes" id="UP001597163">
    <property type="component" value="Unassembled WGS sequence"/>
</dbReference>
<dbReference type="Pfam" id="PF00072">
    <property type="entry name" value="Response_reg"/>
    <property type="match status" value="1"/>
</dbReference>
<proteinExistence type="predicted"/>
<dbReference type="InterPro" id="IPR011006">
    <property type="entry name" value="CheY-like_superfamily"/>
</dbReference>
<dbReference type="PROSITE" id="PS50110">
    <property type="entry name" value="RESPONSE_REGULATORY"/>
    <property type="match status" value="1"/>
</dbReference>
<evidence type="ECO:0000313" key="4">
    <source>
        <dbReference type="Proteomes" id="UP001597163"/>
    </source>
</evidence>
<feature type="domain" description="Response regulatory" evidence="2">
    <location>
        <begin position="6"/>
        <end position="137"/>
    </location>
</feature>
<gene>
    <name evidence="3" type="ORF">ACFQ2E_01295</name>
</gene>
<evidence type="ECO:0000313" key="3">
    <source>
        <dbReference type="EMBL" id="MFD1161031.1"/>
    </source>
</evidence>
<dbReference type="RefSeq" id="WP_311935336.1">
    <property type="nucleotide sequence ID" value="NZ_JAVSCK010000001.1"/>
</dbReference>
<dbReference type="PANTHER" id="PTHR44520">
    <property type="entry name" value="RESPONSE REGULATOR RCP1-RELATED"/>
    <property type="match status" value="1"/>
</dbReference>
<evidence type="ECO:0000259" key="2">
    <source>
        <dbReference type="PROSITE" id="PS50110"/>
    </source>
</evidence>
<protein>
    <submittedName>
        <fullName evidence="3">Response regulator</fullName>
    </submittedName>
</protein>
<dbReference type="SMART" id="SM00448">
    <property type="entry name" value="REC"/>
    <property type="match status" value="1"/>
</dbReference>
<evidence type="ECO:0000256" key="1">
    <source>
        <dbReference type="PROSITE-ProRule" id="PRU00169"/>
    </source>
</evidence>
<dbReference type="InterPro" id="IPR001789">
    <property type="entry name" value="Sig_transdc_resp-reg_receiver"/>
</dbReference>
<keyword evidence="4" id="KW-1185">Reference proteome</keyword>
<dbReference type="SUPFAM" id="SSF52172">
    <property type="entry name" value="CheY-like"/>
    <property type="match status" value="1"/>
</dbReference>
<feature type="modified residue" description="4-aspartylphosphate" evidence="1">
    <location>
        <position position="67"/>
    </location>
</feature>
<name>A0ABW3R7Q5_9FLAO</name>